<proteinExistence type="predicted"/>
<dbReference type="Proteomes" id="UP000054565">
    <property type="component" value="Unassembled WGS sequence"/>
</dbReference>
<organism evidence="1 2">
    <name type="scientific">Coccidioides immitis RMSCC 2394</name>
    <dbReference type="NCBI Taxonomy" id="404692"/>
    <lineage>
        <taxon>Eukaryota</taxon>
        <taxon>Fungi</taxon>
        <taxon>Dikarya</taxon>
        <taxon>Ascomycota</taxon>
        <taxon>Pezizomycotina</taxon>
        <taxon>Eurotiomycetes</taxon>
        <taxon>Eurotiomycetidae</taxon>
        <taxon>Onygenales</taxon>
        <taxon>Onygenaceae</taxon>
        <taxon>Coccidioides</taxon>
    </lineage>
</organism>
<evidence type="ECO:0000313" key="1">
    <source>
        <dbReference type="EMBL" id="KMP02331.1"/>
    </source>
</evidence>
<sequence>MFPNSYDTYTLFPLACQMYDPARNVPLTFSTNSFCPFYGGASLAIEFASPLPAGTKRRIFVPSPLNVHIRPSRSIDGIAGFSFQPQASRHIGGVAPRPLHEWLGETVAVAPPI</sequence>
<dbReference type="AlphaFoldDB" id="A0A0J6Y111"/>
<gene>
    <name evidence="1" type="ORF">CIRG_10154</name>
</gene>
<protein>
    <submittedName>
        <fullName evidence="1">Uncharacterized protein</fullName>
    </submittedName>
</protein>
<accession>A0A0J6Y111</accession>
<reference evidence="2" key="1">
    <citation type="journal article" date="2010" name="Genome Res.">
        <title>Population genomic sequencing of Coccidioides fungi reveals recent hybridization and transposon control.</title>
        <authorList>
            <person name="Neafsey D.E."/>
            <person name="Barker B.M."/>
            <person name="Sharpton T.J."/>
            <person name="Stajich J.E."/>
            <person name="Park D.J."/>
            <person name="Whiston E."/>
            <person name="Hung C.-Y."/>
            <person name="McMahan C."/>
            <person name="White J."/>
            <person name="Sykes S."/>
            <person name="Heiman D."/>
            <person name="Young S."/>
            <person name="Zeng Q."/>
            <person name="Abouelleil A."/>
            <person name="Aftuck L."/>
            <person name="Bessette D."/>
            <person name="Brown A."/>
            <person name="FitzGerald M."/>
            <person name="Lui A."/>
            <person name="Macdonald J.P."/>
            <person name="Priest M."/>
            <person name="Orbach M.J."/>
            <person name="Galgiani J.N."/>
            <person name="Kirkland T.N."/>
            <person name="Cole G.T."/>
            <person name="Birren B.W."/>
            <person name="Henn M.R."/>
            <person name="Taylor J.W."/>
            <person name="Rounsley S.D."/>
        </authorList>
    </citation>
    <scope>NUCLEOTIDE SEQUENCE [LARGE SCALE GENOMIC DNA]</scope>
    <source>
        <strain evidence="2">RMSCC 2394</strain>
    </source>
</reference>
<evidence type="ECO:0000313" key="2">
    <source>
        <dbReference type="Proteomes" id="UP000054565"/>
    </source>
</evidence>
<dbReference type="EMBL" id="DS028102">
    <property type="protein sequence ID" value="KMP02331.1"/>
    <property type="molecule type" value="Genomic_DNA"/>
</dbReference>
<name>A0A0J6Y111_COCIT</name>